<sequence length="847" mass="89617">MTQLDYPRPAADWLEALPLGNGRLGAMCHGGEPAVFDLNEETIWSGHPGSQFDQWRAGPGAGPDAEATVRRRYDSARHAALDGDVERVRELIAANQTGYVQSFLPLGRLTISGGGPDGVRRLDLARAVHSTLTPGGEPATETFVSRTADVLVHHIAPSSPGQTTGGAEADAAGPRITVDFETPLRVLSEDRTATRIELRVEAPRDVAPGHEPGLPAATWPDPADAGTVQAALVVRWVSQDGGTGAQGATVVCAVRTTYPGLEAIEAGAADFRPWEVVLAEARADANAALATGYERLLADHTAAHARLYDRVELRLGAAPEAQASPAGASVEARLDAARRSADAVAHDPELIGVLFDYGRYLLISASRPGGLPATLQGIWNAEMQPPWSSAFTLNINTQMNYWPAHVLNLAETAEPLHRLIRVLAVTGRAASAELGANGWAAHHNTDAWGASHPVGAGRGDPSWAFWPMAAPWLVRHLAEHQAFGAAEHGFESTVLRPVARAAAESMLDRMVPLADGRWGTAPSTSPENTYLVNGSAAHTGVSSTMDIALARELFGLVAAWGPEADPLVQRSAEALQRLPEVGTRAAADGVMEWDRPVQEVDPQHRHVSHLYPLFPGDEADLPADGSFQRAARRTLERRGHESSGWSLAWKTALWARLREGRHVGELLGLFLRDARGLSGQWAAGLYPNLFAAHPPFQIDGNLGMPAAIAEALLQSHRRTPDLVRQIDLLPALPPQLADGRVRGLVARPGILVDIDWQGGALVRARLMRSAAAGRSTPTGSAPGAADESGAVFIELTAPVTGPAGPDGTSTTTAGRARVLCPPGRPVELSANDLAPVPSTGGRPTPAD</sequence>
<dbReference type="InterPro" id="IPR012341">
    <property type="entry name" value="6hp_glycosidase-like_sf"/>
</dbReference>
<dbReference type="Pfam" id="PF22124">
    <property type="entry name" value="Glyco_hydro_95_cat"/>
    <property type="match status" value="1"/>
</dbReference>
<dbReference type="AlphaFoldDB" id="A0A4Q8AIN1"/>
<dbReference type="GO" id="GO:0004560">
    <property type="term" value="F:alpha-L-fucosidase activity"/>
    <property type="evidence" value="ECO:0007669"/>
    <property type="project" value="InterPro"/>
</dbReference>
<feature type="domain" description="Glycosyl hydrolase family 95 N-terminal" evidence="2">
    <location>
        <begin position="4"/>
        <end position="254"/>
    </location>
</feature>
<dbReference type="InterPro" id="IPR054363">
    <property type="entry name" value="GH95_cat"/>
</dbReference>
<dbReference type="EMBL" id="SHLA01000001">
    <property type="protein sequence ID" value="RZU63645.1"/>
    <property type="molecule type" value="Genomic_DNA"/>
</dbReference>
<feature type="domain" description="Glycosyl hydrolase family 95 catalytic" evidence="4">
    <location>
        <begin position="292"/>
        <end position="712"/>
    </location>
</feature>
<dbReference type="GO" id="GO:0005975">
    <property type="term" value="P:carbohydrate metabolic process"/>
    <property type="evidence" value="ECO:0007669"/>
    <property type="project" value="InterPro"/>
</dbReference>
<dbReference type="InterPro" id="IPR027414">
    <property type="entry name" value="GH95_N_dom"/>
</dbReference>
<dbReference type="Pfam" id="PF14498">
    <property type="entry name" value="Glyco_hyd_65N_2"/>
    <property type="match status" value="1"/>
</dbReference>
<dbReference type="PIRSF" id="PIRSF007663">
    <property type="entry name" value="UCP007663"/>
    <property type="match status" value="1"/>
</dbReference>
<dbReference type="Proteomes" id="UP000292685">
    <property type="component" value="Unassembled WGS sequence"/>
</dbReference>
<evidence type="ECO:0000256" key="1">
    <source>
        <dbReference type="SAM" id="MobiDB-lite"/>
    </source>
</evidence>
<evidence type="ECO:0000313" key="5">
    <source>
        <dbReference type="EMBL" id="RZU63645.1"/>
    </source>
</evidence>
<name>A0A4Q8AIN1_9MICC</name>
<dbReference type="InterPro" id="IPR008928">
    <property type="entry name" value="6-hairpin_glycosidase_sf"/>
</dbReference>
<dbReference type="RefSeq" id="WP_165391988.1">
    <property type="nucleotide sequence ID" value="NZ_SHLA01000001.1"/>
</dbReference>
<organism evidence="5 6">
    <name type="scientific">Zhihengliuella halotolerans</name>
    <dbReference type="NCBI Taxonomy" id="370736"/>
    <lineage>
        <taxon>Bacteria</taxon>
        <taxon>Bacillati</taxon>
        <taxon>Actinomycetota</taxon>
        <taxon>Actinomycetes</taxon>
        <taxon>Micrococcales</taxon>
        <taxon>Micrococcaceae</taxon>
        <taxon>Zhihengliuella</taxon>
    </lineage>
</organism>
<evidence type="ECO:0000259" key="4">
    <source>
        <dbReference type="Pfam" id="PF22124"/>
    </source>
</evidence>
<evidence type="ECO:0000259" key="2">
    <source>
        <dbReference type="Pfam" id="PF14498"/>
    </source>
</evidence>
<feature type="region of interest" description="Disordered" evidence="1">
    <location>
        <begin position="798"/>
        <end position="847"/>
    </location>
</feature>
<feature type="domain" description="Alpha fucosidase A-like C-terminal" evidence="3">
    <location>
        <begin position="725"/>
        <end position="769"/>
    </location>
</feature>
<dbReference type="Gene3D" id="1.50.10.10">
    <property type="match status" value="1"/>
</dbReference>
<evidence type="ECO:0000259" key="3">
    <source>
        <dbReference type="Pfam" id="PF21307"/>
    </source>
</evidence>
<protein>
    <submittedName>
        <fullName evidence="5">Alpha-L-fucosidase 2</fullName>
    </submittedName>
</protein>
<reference evidence="5 6" key="1">
    <citation type="submission" date="2019-02" db="EMBL/GenBank/DDBJ databases">
        <title>Sequencing the genomes of 1000 actinobacteria strains.</title>
        <authorList>
            <person name="Klenk H.-P."/>
        </authorList>
    </citation>
    <scope>NUCLEOTIDE SEQUENCE [LARGE SCALE GENOMIC DNA]</scope>
    <source>
        <strain evidence="5 6">DSM 17364</strain>
    </source>
</reference>
<keyword evidence="6" id="KW-1185">Reference proteome</keyword>
<accession>A0A4Q8AIN1</accession>
<dbReference type="PANTHER" id="PTHR31084:SF0">
    <property type="entry name" value="ALPHA-L-FUCOSIDASE 2"/>
    <property type="match status" value="1"/>
</dbReference>
<dbReference type="PANTHER" id="PTHR31084">
    <property type="entry name" value="ALPHA-L-FUCOSIDASE 2"/>
    <property type="match status" value="1"/>
</dbReference>
<proteinExistence type="predicted"/>
<dbReference type="Pfam" id="PF21307">
    <property type="entry name" value="Glyco_hydro_95_C"/>
    <property type="match status" value="1"/>
</dbReference>
<dbReference type="Gene3D" id="2.70.98.50">
    <property type="entry name" value="putative glycoside hydrolase family protein from bacillus halodurans"/>
    <property type="match status" value="1"/>
</dbReference>
<dbReference type="InterPro" id="IPR016518">
    <property type="entry name" value="Alpha-L-fucosidase"/>
</dbReference>
<comment type="caution">
    <text evidence="5">The sequence shown here is derived from an EMBL/GenBank/DDBJ whole genome shotgun (WGS) entry which is preliminary data.</text>
</comment>
<dbReference type="SUPFAM" id="SSF48208">
    <property type="entry name" value="Six-hairpin glycosidases"/>
    <property type="match status" value="1"/>
</dbReference>
<dbReference type="InterPro" id="IPR049053">
    <property type="entry name" value="AFCA-like_C"/>
</dbReference>
<evidence type="ECO:0000313" key="6">
    <source>
        <dbReference type="Proteomes" id="UP000292685"/>
    </source>
</evidence>
<gene>
    <name evidence="5" type="ORF">EV380_3269</name>
</gene>